<keyword evidence="4" id="KW-0961">Cell wall biogenesis/degradation</keyword>
<dbReference type="CDD" id="cd06583">
    <property type="entry name" value="PGRP"/>
    <property type="match status" value="1"/>
</dbReference>
<dbReference type="Gene3D" id="3.40.80.10">
    <property type="entry name" value="Peptidoglycan recognition protein-like"/>
    <property type="match status" value="1"/>
</dbReference>
<sequence length="229" mass="25490">MWIGGGVVVVAGTAVALGAREELARWWWRLPGNEKPRKAGAVDYRGAQWVAAAPENWRRADRPADYEIDRVVIHVVQGSYATALKVFRDPEHEAGAHYVIRKDGHVAQLIRELDVAFHTGDRGYNERSVGIEHEGFVDRPESFTDAMYASSARLTAAICRRYGFPADREHVIGHVEVPGTDHTDPGPHWDWGRYLKLVRAELRRLPSPEAADQPRSAVPPGHAPPDTPS</sequence>
<dbReference type="Proteomes" id="UP000830115">
    <property type="component" value="Chromosome"/>
</dbReference>
<name>A0ABY4MJH6_9ACTN</name>
<evidence type="ECO:0000256" key="3">
    <source>
        <dbReference type="ARBA" id="ARBA00022801"/>
    </source>
</evidence>
<evidence type="ECO:0000259" key="6">
    <source>
        <dbReference type="SMART" id="SM00644"/>
    </source>
</evidence>
<comment type="catalytic activity">
    <reaction evidence="1">
        <text>Hydrolyzes the link between N-acetylmuramoyl residues and L-amino acid residues in certain cell-wall glycopeptides.</text>
        <dbReference type="EC" id="3.5.1.28"/>
    </reaction>
</comment>
<keyword evidence="3" id="KW-0378">Hydrolase</keyword>
<dbReference type="InterPro" id="IPR002502">
    <property type="entry name" value="Amidase_domain"/>
</dbReference>
<organism evidence="7 8">
    <name type="scientific">Streptomyces halobius</name>
    <dbReference type="NCBI Taxonomy" id="2879846"/>
    <lineage>
        <taxon>Bacteria</taxon>
        <taxon>Bacillati</taxon>
        <taxon>Actinomycetota</taxon>
        <taxon>Actinomycetes</taxon>
        <taxon>Kitasatosporales</taxon>
        <taxon>Streptomycetaceae</taxon>
        <taxon>Streptomyces</taxon>
    </lineage>
</organism>
<gene>
    <name evidence="7" type="ORF">K9S39_15040</name>
</gene>
<accession>A0ABY4MJH6</accession>
<dbReference type="EC" id="3.5.1.28" evidence="2"/>
<evidence type="ECO:0000256" key="1">
    <source>
        <dbReference type="ARBA" id="ARBA00001561"/>
    </source>
</evidence>
<dbReference type="PANTHER" id="PTHR30417">
    <property type="entry name" value="N-ACETYLMURAMOYL-L-ALANINE AMIDASE AMID"/>
    <property type="match status" value="1"/>
</dbReference>
<reference evidence="7" key="1">
    <citation type="submission" date="2021-10" db="EMBL/GenBank/DDBJ databases">
        <title>Streptomyces nigrumlapis sp.nov.,an antimicrobial producing actinobacterium isolated from Black Gobi rocks.</title>
        <authorList>
            <person name="Wen Y."/>
            <person name="Zhang W."/>
            <person name="Liu X.G."/>
        </authorList>
    </citation>
    <scope>NUCLEOTIDE SEQUENCE</scope>
    <source>
        <strain evidence="7">ST13-2-2</strain>
    </source>
</reference>
<feature type="region of interest" description="Disordered" evidence="5">
    <location>
        <begin position="205"/>
        <end position="229"/>
    </location>
</feature>
<evidence type="ECO:0000313" key="7">
    <source>
        <dbReference type="EMBL" id="UQA97755.1"/>
    </source>
</evidence>
<dbReference type="PANTHER" id="PTHR30417:SF1">
    <property type="entry name" value="N-ACETYLMURAMOYL-L-ALANINE AMIDASE AMID"/>
    <property type="match status" value="1"/>
</dbReference>
<dbReference type="EMBL" id="CP086322">
    <property type="protein sequence ID" value="UQA97755.1"/>
    <property type="molecule type" value="Genomic_DNA"/>
</dbReference>
<dbReference type="SMART" id="SM00644">
    <property type="entry name" value="Ami_2"/>
    <property type="match status" value="1"/>
</dbReference>
<proteinExistence type="predicted"/>
<protein>
    <recommendedName>
        <fullName evidence="2">N-acetylmuramoyl-L-alanine amidase</fullName>
        <ecNumber evidence="2">3.5.1.28</ecNumber>
    </recommendedName>
</protein>
<evidence type="ECO:0000256" key="4">
    <source>
        <dbReference type="ARBA" id="ARBA00023316"/>
    </source>
</evidence>
<dbReference type="Pfam" id="PF01510">
    <property type="entry name" value="Amidase_2"/>
    <property type="match status" value="1"/>
</dbReference>
<dbReference type="InterPro" id="IPR051206">
    <property type="entry name" value="NAMLAA_amidase_2"/>
</dbReference>
<dbReference type="InterPro" id="IPR036505">
    <property type="entry name" value="Amidase/PGRP_sf"/>
</dbReference>
<feature type="domain" description="N-acetylmuramoyl-L-alanine amidase" evidence="6">
    <location>
        <begin position="57"/>
        <end position="186"/>
    </location>
</feature>
<dbReference type="SUPFAM" id="SSF55846">
    <property type="entry name" value="N-acetylmuramoyl-L-alanine amidase-like"/>
    <property type="match status" value="1"/>
</dbReference>
<keyword evidence="8" id="KW-1185">Reference proteome</keyword>
<evidence type="ECO:0000313" key="8">
    <source>
        <dbReference type="Proteomes" id="UP000830115"/>
    </source>
</evidence>
<evidence type="ECO:0000256" key="2">
    <source>
        <dbReference type="ARBA" id="ARBA00011901"/>
    </source>
</evidence>
<evidence type="ECO:0000256" key="5">
    <source>
        <dbReference type="SAM" id="MobiDB-lite"/>
    </source>
</evidence>